<name>A0A0D0CGZ1_9AGAR</name>
<keyword evidence="2" id="KW-1185">Reference proteome</keyword>
<gene>
    <name evidence="1" type="ORF">GYMLUDRAFT_72966</name>
</gene>
<sequence length="127" mass="14346">MLCEQGTALHSHLSNGIKLTKETAAFQLCGIKDPILKEMIENPDDVCDVCNLLITKEREGSYSTHAFYLLDGHPVSEEESITTYRTLKLKVEKHDMAEGAMRPEEVVAFQLRVTLNHEKRAETIPAY</sequence>
<protein>
    <submittedName>
        <fullName evidence="1">Uncharacterized protein</fullName>
    </submittedName>
</protein>
<evidence type="ECO:0000313" key="2">
    <source>
        <dbReference type="Proteomes" id="UP000053593"/>
    </source>
</evidence>
<reference evidence="1 2" key="1">
    <citation type="submission" date="2014-04" db="EMBL/GenBank/DDBJ databases">
        <title>Evolutionary Origins and Diversification of the Mycorrhizal Mutualists.</title>
        <authorList>
            <consortium name="DOE Joint Genome Institute"/>
            <consortium name="Mycorrhizal Genomics Consortium"/>
            <person name="Kohler A."/>
            <person name="Kuo A."/>
            <person name="Nagy L.G."/>
            <person name="Floudas D."/>
            <person name="Copeland A."/>
            <person name="Barry K.W."/>
            <person name="Cichocki N."/>
            <person name="Veneault-Fourrey C."/>
            <person name="LaButti K."/>
            <person name="Lindquist E.A."/>
            <person name="Lipzen A."/>
            <person name="Lundell T."/>
            <person name="Morin E."/>
            <person name="Murat C."/>
            <person name="Riley R."/>
            <person name="Ohm R."/>
            <person name="Sun H."/>
            <person name="Tunlid A."/>
            <person name="Henrissat B."/>
            <person name="Grigoriev I.V."/>
            <person name="Hibbett D.S."/>
            <person name="Martin F."/>
        </authorList>
    </citation>
    <scope>NUCLEOTIDE SEQUENCE [LARGE SCALE GENOMIC DNA]</scope>
    <source>
        <strain evidence="1 2">FD-317 M1</strain>
    </source>
</reference>
<dbReference type="HOGENOM" id="CLU_1970804_0_0_1"/>
<dbReference type="AlphaFoldDB" id="A0A0D0CGZ1"/>
<accession>A0A0D0CGZ1</accession>
<dbReference type="EMBL" id="KN834769">
    <property type="protein sequence ID" value="KIK61919.1"/>
    <property type="molecule type" value="Genomic_DNA"/>
</dbReference>
<organism evidence="1 2">
    <name type="scientific">Collybiopsis luxurians FD-317 M1</name>
    <dbReference type="NCBI Taxonomy" id="944289"/>
    <lineage>
        <taxon>Eukaryota</taxon>
        <taxon>Fungi</taxon>
        <taxon>Dikarya</taxon>
        <taxon>Basidiomycota</taxon>
        <taxon>Agaricomycotina</taxon>
        <taxon>Agaricomycetes</taxon>
        <taxon>Agaricomycetidae</taxon>
        <taxon>Agaricales</taxon>
        <taxon>Marasmiineae</taxon>
        <taxon>Omphalotaceae</taxon>
        <taxon>Collybiopsis</taxon>
        <taxon>Collybiopsis luxurians</taxon>
    </lineage>
</organism>
<proteinExistence type="predicted"/>
<dbReference type="OrthoDB" id="5598268at2759"/>
<evidence type="ECO:0000313" key="1">
    <source>
        <dbReference type="EMBL" id="KIK61919.1"/>
    </source>
</evidence>
<dbReference type="Proteomes" id="UP000053593">
    <property type="component" value="Unassembled WGS sequence"/>
</dbReference>